<evidence type="ECO:0000256" key="9">
    <source>
        <dbReference type="ARBA" id="ARBA00023204"/>
    </source>
</evidence>
<dbReference type="InterPro" id="IPR011257">
    <property type="entry name" value="DNA_glycosylase"/>
</dbReference>
<evidence type="ECO:0000313" key="12">
    <source>
        <dbReference type="EMBL" id="MBB5252432.1"/>
    </source>
</evidence>
<sequence length="224" mass="25586">MCNPKELLNKLSNVYSIDPKDFVAYYVCKNTSDVFKTFVATILSQNSTDKATYVAYNNLENKIGVTVDKILSISEDELKEVIKIVGLSNSKARYIKNIALFFKRNKIDELTRLPCDKLRELFLTVDGIGEKTADVVLVNCFKCKFFPVDTHIKRVMSRLGILGSKPQYKEIANFFISSLNEDELLEAHQLIILHGRKTCTAKKPLCDKCVINYCCEYFSRMGKH</sequence>
<keyword evidence="13" id="KW-0255">Endonuclease</keyword>
<comment type="similarity">
    <text evidence="2">Belongs to the Nth/MutY family.</text>
</comment>
<evidence type="ECO:0000256" key="5">
    <source>
        <dbReference type="ARBA" id="ARBA00022763"/>
    </source>
</evidence>
<keyword evidence="14" id="KW-1185">Reference proteome</keyword>
<dbReference type="PIRSF" id="PIRSF001435">
    <property type="entry name" value="Nth"/>
    <property type="match status" value="1"/>
</dbReference>
<dbReference type="InterPro" id="IPR003651">
    <property type="entry name" value="Endonuclease3_FeS-loop_motif"/>
</dbReference>
<dbReference type="GO" id="GO:0051539">
    <property type="term" value="F:4 iron, 4 sulfur cluster binding"/>
    <property type="evidence" value="ECO:0007669"/>
    <property type="project" value="UniProtKB-KW"/>
</dbReference>
<dbReference type="CDD" id="cd00056">
    <property type="entry name" value="ENDO3c"/>
    <property type="match status" value="1"/>
</dbReference>
<keyword evidence="3" id="KW-0004">4Fe-4S</keyword>
<evidence type="ECO:0000256" key="8">
    <source>
        <dbReference type="ARBA" id="ARBA00023014"/>
    </source>
</evidence>
<protein>
    <submittedName>
        <fullName evidence="13">Endonuclease III domain-containing protein</fullName>
    </submittedName>
    <submittedName>
        <fullName evidence="12">Endonuclease-3</fullName>
        <ecNumber evidence="12">4.2.99.18</ecNumber>
    </submittedName>
</protein>
<keyword evidence="6" id="KW-0378">Hydrolase</keyword>
<accession>A0A650CGX8</accession>
<dbReference type="SMART" id="SM00525">
    <property type="entry name" value="FES"/>
    <property type="match status" value="1"/>
</dbReference>
<dbReference type="InterPro" id="IPR004035">
    <property type="entry name" value="Endouclease-III_FeS-bd_BS"/>
</dbReference>
<keyword evidence="4" id="KW-0479">Metal-binding</keyword>
<feature type="domain" description="HhH-GPD" evidence="11">
    <location>
        <begin position="43"/>
        <end position="197"/>
    </location>
</feature>
<evidence type="ECO:0000313" key="14">
    <source>
        <dbReference type="Proteomes" id="UP000427373"/>
    </source>
</evidence>
<evidence type="ECO:0000256" key="1">
    <source>
        <dbReference type="ARBA" id="ARBA00001966"/>
    </source>
</evidence>
<comment type="cofactor">
    <cofactor evidence="1">
        <name>[4Fe-4S] cluster</name>
        <dbReference type="ChEBI" id="CHEBI:49883"/>
    </cofactor>
</comment>
<dbReference type="EC" id="4.2.99.18" evidence="12"/>
<keyword evidence="13" id="KW-0540">Nuclease</keyword>
<dbReference type="PANTHER" id="PTHR10359">
    <property type="entry name" value="A/G-SPECIFIC ADENINE GLYCOSYLASE/ENDONUCLEASE III"/>
    <property type="match status" value="1"/>
</dbReference>
<name>A0A650CGX8_SULOH</name>
<dbReference type="GO" id="GO:0140078">
    <property type="term" value="F:class I DNA-(apurinic or apyrimidinic site) endonuclease activity"/>
    <property type="evidence" value="ECO:0007669"/>
    <property type="project" value="UniProtKB-EC"/>
</dbReference>
<evidence type="ECO:0000256" key="7">
    <source>
        <dbReference type="ARBA" id="ARBA00023004"/>
    </source>
</evidence>
<dbReference type="Gene3D" id="1.10.340.30">
    <property type="entry name" value="Hypothetical protein, domain 2"/>
    <property type="match status" value="1"/>
</dbReference>
<keyword evidence="12" id="KW-0456">Lyase</keyword>
<keyword evidence="8" id="KW-0411">Iron-sulfur</keyword>
<dbReference type="PANTHER" id="PTHR10359:SF18">
    <property type="entry name" value="ENDONUCLEASE III"/>
    <property type="match status" value="1"/>
</dbReference>
<dbReference type="RefSeq" id="WP_156014622.1">
    <property type="nucleotide sequence ID" value="NZ_AP031374.1"/>
</dbReference>
<evidence type="ECO:0000256" key="4">
    <source>
        <dbReference type="ARBA" id="ARBA00022723"/>
    </source>
</evidence>
<evidence type="ECO:0000256" key="3">
    <source>
        <dbReference type="ARBA" id="ARBA00022485"/>
    </source>
</evidence>
<reference evidence="13 14" key="1">
    <citation type="submission" date="2019-10" db="EMBL/GenBank/DDBJ databases">
        <title>Genome Sequences from Six Type Strain Members of the Archaeal Family Sulfolobaceae: Acidianus ambivalens, Acidianus infernus, Metallosphaera prunae, Stygiolobus azoricus, Sulfolobus metallicus, and Sulfurisphaera ohwakuensis.</title>
        <authorList>
            <person name="Counts J.A."/>
            <person name="Kelly R.M."/>
        </authorList>
    </citation>
    <scope>NUCLEOTIDE SEQUENCE [LARGE SCALE GENOMIC DNA]</scope>
    <source>
        <strain evidence="13 14">TA-1</strain>
    </source>
</reference>
<dbReference type="OrthoDB" id="19248at2157"/>
<evidence type="ECO:0000259" key="11">
    <source>
        <dbReference type="SMART" id="SM00478"/>
    </source>
</evidence>
<organism evidence="13 14">
    <name type="scientific">Sulfurisphaera ohwakuensis</name>
    <dbReference type="NCBI Taxonomy" id="69656"/>
    <lineage>
        <taxon>Archaea</taxon>
        <taxon>Thermoproteota</taxon>
        <taxon>Thermoprotei</taxon>
        <taxon>Sulfolobales</taxon>
        <taxon>Sulfolobaceae</taxon>
        <taxon>Sulfurisphaera</taxon>
    </lineage>
</organism>
<dbReference type="Proteomes" id="UP000427373">
    <property type="component" value="Chromosome"/>
</dbReference>
<dbReference type="InterPro" id="IPR023170">
    <property type="entry name" value="HhH_base_excis_C"/>
</dbReference>
<keyword evidence="9" id="KW-0234">DNA repair</keyword>
<keyword evidence="10" id="KW-0326">Glycosidase</keyword>
<evidence type="ECO:0000313" key="15">
    <source>
        <dbReference type="Proteomes" id="UP000582213"/>
    </source>
</evidence>
<dbReference type="GO" id="GO:0046872">
    <property type="term" value="F:metal ion binding"/>
    <property type="evidence" value="ECO:0007669"/>
    <property type="project" value="UniProtKB-KW"/>
</dbReference>
<dbReference type="Proteomes" id="UP000582213">
    <property type="component" value="Unassembled WGS sequence"/>
</dbReference>
<reference evidence="12 15" key="2">
    <citation type="submission" date="2020-08" db="EMBL/GenBank/DDBJ databases">
        <title>Genomic Encyclopedia of Type Strains, Phase IV (KMG-IV): sequencing the most valuable type-strain genomes for metagenomic binning, comparative biology and taxonomic classification.</title>
        <authorList>
            <person name="Goeker M."/>
        </authorList>
    </citation>
    <scope>NUCLEOTIDE SEQUENCE [LARGE SCALE GENOMIC DNA]</scope>
    <source>
        <strain evidence="12 15">DSM 12421</strain>
    </source>
</reference>
<evidence type="ECO:0000256" key="2">
    <source>
        <dbReference type="ARBA" id="ARBA00008343"/>
    </source>
</evidence>
<dbReference type="PROSITE" id="PS00764">
    <property type="entry name" value="ENDONUCLEASE_III_1"/>
    <property type="match status" value="1"/>
</dbReference>
<dbReference type="EMBL" id="CP045484">
    <property type="protein sequence ID" value="QGR17114.1"/>
    <property type="molecule type" value="Genomic_DNA"/>
</dbReference>
<dbReference type="Pfam" id="PF00730">
    <property type="entry name" value="HhH-GPD"/>
    <property type="match status" value="1"/>
</dbReference>
<keyword evidence="7" id="KW-0408">Iron</keyword>
<dbReference type="GO" id="GO:0006285">
    <property type="term" value="P:base-excision repair, AP site formation"/>
    <property type="evidence" value="ECO:0007669"/>
    <property type="project" value="TreeGrafter"/>
</dbReference>
<evidence type="ECO:0000313" key="13">
    <source>
        <dbReference type="EMBL" id="QGR17114.1"/>
    </source>
</evidence>
<proteinExistence type="inferred from homology"/>
<dbReference type="Gene3D" id="1.10.1670.10">
    <property type="entry name" value="Helix-hairpin-Helix base-excision DNA repair enzymes (C-terminal)"/>
    <property type="match status" value="1"/>
</dbReference>
<dbReference type="EMBL" id="JACHFY010000001">
    <property type="protein sequence ID" value="MBB5252432.1"/>
    <property type="molecule type" value="Genomic_DNA"/>
</dbReference>
<dbReference type="GeneID" id="95642376"/>
<dbReference type="AlphaFoldDB" id="A0A650CGX8"/>
<evidence type="ECO:0000256" key="6">
    <source>
        <dbReference type="ARBA" id="ARBA00022801"/>
    </source>
</evidence>
<evidence type="ECO:0000256" key="10">
    <source>
        <dbReference type="ARBA" id="ARBA00023295"/>
    </source>
</evidence>
<dbReference type="SUPFAM" id="SSF48150">
    <property type="entry name" value="DNA-glycosylase"/>
    <property type="match status" value="1"/>
</dbReference>
<keyword evidence="5" id="KW-0227">DNA damage</keyword>
<gene>
    <name evidence="13" type="ORF">D1869_07895</name>
    <name evidence="12" type="ORF">HNQ62_000150</name>
</gene>
<dbReference type="InterPro" id="IPR003265">
    <property type="entry name" value="HhH-GPD_domain"/>
</dbReference>
<dbReference type="KEGG" id="soh:D1869_07895"/>
<dbReference type="GO" id="GO:0019104">
    <property type="term" value="F:DNA N-glycosylase activity"/>
    <property type="evidence" value="ECO:0007669"/>
    <property type="project" value="TreeGrafter"/>
</dbReference>
<dbReference type="SMART" id="SM00478">
    <property type="entry name" value="ENDO3c"/>
    <property type="match status" value="1"/>
</dbReference>